<dbReference type="InterPro" id="IPR018711">
    <property type="entry name" value="NAGPA"/>
</dbReference>
<accession>A0A2W2DKA2</accession>
<proteinExistence type="predicted"/>
<reference evidence="5 6" key="1">
    <citation type="submission" date="2018-01" db="EMBL/GenBank/DDBJ databases">
        <title>Draft genome sequence of Salinispora sp. 13K206.</title>
        <authorList>
            <person name="Sahin N."/>
            <person name="Saygin H."/>
            <person name="Ay H."/>
        </authorList>
    </citation>
    <scope>NUCLEOTIDE SEQUENCE [LARGE SCALE GENOMIC DNA]</scope>
    <source>
        <strain evidence="5 6">13K206</strain>
    </source>
</reference>
<dbReference type="Gene3D" id="3.60.21.10">
    <property type="match status" value="1"/>
</dbReference>
<name>A0A2W2DKA2_9ACTN</name>
<dbReference type="OrthoDB" id="9809781at2"/>
<feature type="chain" id="PRO_5015845239" evidence="2">
    <location>
        <begin position="31"/>
        <end position="1169"/>
    </location>
</feature>
<dbReference type="PANTHER" id="PTHR40446:SF2">
    <property type="entry name" value="N-ACETYLGLUCOSAMINE-1-PHOSPHODIESTER ALPHA-N-ACETYLGLUCOSAMINIDASE"/>
    <property type="match status" value="1"/>
</dbReference>
<dbReference type="GO" id="GO:0016787">
    <property type="term" value="F:hydrolase activity"/>
    <property type="evidence" value="ECO:0007669"/>
    <property type="project" value="InterPro"/>
</dbReference>
<sequence length="1169" mass="121129">MRTRRRSSRLAGVLLLTPLLTIAGAGPATAGALLAPPATNLSPTAAEDAPRASSRTANSVTLSGDPASSTATAATTTGVEPAGGLETTKTTRPVAPGLDLTSFDRYDADGWLRADALTADLAGGVTVDYVNSGVVSRAEPLRGAVDRSRAVAAVNGDFFDINNSGAAQGVGIQGGKLVQSAVGGHRNAAAITTEGLGRVIEVNFDGTATLPTGPVTLTQFNNMVQANGIGVFTALWGAYTRERAVAGAGRVTEVAVVDGRVAGVTTIAGSGPIPAGTTILLGRDAGADALAGLRPGDAVTVAYQPKPADGSTLRAAVGGGNVLVRDGVVQSIADPTLAPRTAVGFSADGRRMIMLTVDGRQVDSRGVTQTEMGRMMAELGAHHALNLDGGGSSTLLAREPGAANVQVENSPSDGAERAVPNGLALYAPPGSGRLTGYWLETASDPTTAPGVSPVRGGRPDRVFPGLTRRLTAAGHDETYGPAAGAPRWRANPAVHGTVDRSGVFRAGAPGRTTVTAWRDEARGTLDLTVLGPLARIDSTVDRVGLTGADGSALFGVVGYDAEGNTAPIEPADLTLAYDRELLRVTPTGDGNLSVTALRDTGSALITVQVGRSSTRVPVTVGLTDVPVATFDDAAAWKFSQARAGGAVAPAPGRTGTGLRMTYDFSQSTGTRAAYANPPAWIEVGGQPQAFGMWIHGNGTGEWPSLHLHDAQNTQHVLRGPYVTWTGWRYVEFTVPAGVQYPVRIRRFYVAETNAAAQYRSEVIIDDLVAKVPPTVDVPAEAPRTDRVVLRDGTVDGAPWRFAVLSDAQFVAAHPDSDLVAQARRTLREVKAAKPDFLVINGDFVDTAYPADFALAKRVLDEELGDELPYYYVPGNHEIMGAPIANFRAVFGDTERVFDHKGTRFVTLNSSTGSLRGGGFDQVRMLREALDSAAGDPAVGSLVVLHHHPPRDPTPAKASQLGDRKEAALLEQWLADFQHRTGKGAMFVGGHVGTFHADRVDGVPYVINGNAGKGPSTPADQGGFTGWTEFGVDPVSPAEADRARRNPLAEGPRWVAAEFHPHVDRLALAAPASVAVGAPATVIATVTQPEGRTVPVAAPVSADWSASPNLHIGAAAGLKPWHVARFDPATGQFTALRAGAQVKLAVEVNGARAEATLTLTAATAAEAPAA</sequence>
<dbReference type="InterPro" id="IPR004843">
    <property type="entry name" value="Calcineurin-like_PHP"/>
</dbReference>
<feature type="compositionally biased region" description="Low complexity" evidence="1">
    <location>
        <begin position="67"/>
        <end position="77"/>
    </location>
</feature>
<evidence type="ECO:0000259" key="4">
    <source>
        <dbReference type="Pfam" id="PF09992"/>
    </source>
</evidence>
<dbReference type="Pfam" id="PF09992">
    <property type="entry name" value="NAGPA"/>
    <property type="match status" value="1"/>
</dbReference>
<evidence type="ECO:0000256" key="2">
    <source>
        <dbReference type="SAM" id="SignalP"/>
    </source>
</evidence>
<dbReference type="AlphaFoldDB" id="A0A2W2DKA2"/>
<keyword evidence="2" id="KW-0732">Signal</keyword>
<feature type="region of interest" description="Disordered" evidence="1">
    <location>
        <begin position="41"/>
        <end position="99"/>
    </location>
</feature>
<gene>
    <name evidence="5" type="ORF">C1I99_07970</name>
</gene>
<dbReference type="EMBL" id="POUB01000034">
    <property type="protein sequence ID" value="PZG01240.1"/>
    <property type="molecule type" value="Genomic_DNA"/>
</dbReference>
<organism evidence="5 6">
    <name type="scientific">Micromonospora deserti</name>
    <dbReference type="NCBI Taxonomy" id="2070366"/>
    <lineage>
        <taxon>Bacteria</taxon>
        <taxon>Bacillati</taxon>
        <taxon>Actinomycetota</taxon>
        <taxon>Actinomycetes</taxon>
        <taxon>Micromonosporales</taxon>
        <taxon>Micromonosporaceae</taxon>
        <taxon>Micromonospora</taxon>
    </lineage>
</organism>
<dbReference type="InterPro" id="IPR029052">
    <property type="entry name" value="Metallo-depent_PP-like"/>
</dbReference>
<dbReference type="SUPFAM" id="SSF56300">
    <property type="entry name" value="Metallo-dependent phosphatases"/>
    <property type="match status" value="1"/>
</dbReference>
<evidence type="ECO:0000313" key="6">
    <source>
        <dbReference type="Proteomes" id="UP000248749"/>
    </source>
</evidence>
<feature type="signal peptide" evidence="2">
    <location>
        <begin position="1"/>
        <end position="30"/>
    </location>
</feature>
<evidence type="ECO:0000256" key="1">
    <source>
        <dbReference type="SAM" id="MobiDB-lite"/>
    </source>
</evidence>
<protein>
    <submittedName>
        <fullName evidence="5">Multidrug transporter</fullName>
    </submittedName>
</protein>
<feature type="domain" description="Phosphodiester glycosidase" evidence="4">
    <location>
        <begin position="254"/>
        <end position="425"/>
    </location>
</feature>
<evidence type="ECO:0000259" key="3">
    <source>
        <dbReference type="Pfam" id="PF00149"/>
    </source>
</evidence>
<feature type="domain" description="Calcineurin-like phosphoesterase" evidence="3">
    <location>
        <begin position="800"/>
        <end position="990"/>
    </location>
</feature>
<dbReference type="Pfam" id="PF00149">
    <property type="entry name" value="Metallophos"/>
    <property type="match status" value="1"/>
</dbReference>
<keyword evidence="6" id="KW-1185">Reference proteome</keyword>
<evidence type="ECO:0000313" key="5">
    <source>
        <dbReference type="EMBL" id="PZG01240.1"/>
    </source>
</evidence>
<comment type="caution">
    <text evidence="5">The sequence shown here is derived from an EMBL/GenBank/DDBJ whole genome shotgun (WGS) entry which is preliminary data.</text>
</comment>
<dbReference type="PANTHER" id="PTHR40446">
    <property type="entry name" value="N-ACETYLGLUCOSAMINE-1-PHOSPHODIESTER ALPHA-N-ACETYLGLUCOSAMINIDASE"/>
    <property type="match status" value="1"/>
</dbReference>
<feature type="compositionally biased region" description="Polar residues" evidence="1">
    <location>
        <begin position="53"/>
        <end position="62"/>
    </location>
</feature>
<dbReference type="RefSeq" id="WP_111133567.1">
    <property type="nucleotide sequence ID" value="NZ_POUB01000034.1"/>
</dbReference>
<dbReference type="Proteomes" id="UP000248749">
    <property type="component" value="Unassembled WGS sequence"/>
</dbReference>